<organism evidence="1 2">
    <name type="scientific">Thelonectria olida</name>
    <dbReference type="NCBI Taxonomy" id="1576542"/>
    <lineage>
        <taxon>Eukaryota</taxon>
        <taxon>Fungi</taxon>
        <taxon>Dikarya</taxon>
        <taxon>Ascomycota</taxon>
        <taxon>Pezizomycotina</taxon>
        <taxon>Sordariomycetes</taxon>
        <taxon>Hypocreomycetidae</taxon>
        <taxon>Hypocreales</taxon>
        <taxon>Nectriaceae</taxon>
        <taxon>Thelonectria</taxon>
    </lineage>
</organism>
<comment type="caution">
    <text evidence="1">The sequence shown here is derived from an EMBL/GenBank/DDBJ whole genome shotgun (WGS) entry which is preliminary data.</text>
</comment>
<evidence type="ECO:0000313" key="2">
    <source>
        <dbReference type="Proteomes" id="UP000777438"/>
    </source>
</evidence>
<gene>
    <name evidence="1" type="ORF">B0T10DRAFT_563169</name>
</gene>
<proteinExistence type="predicted"/>
<dbReference type="AlphaFoldDB" id="A0A9P8W0K1"/>
<evidence type="ECO:0000313" key="1">
    <source>
        <dbReference type="EMBL" id="KAH6886939.1"/>
    </source>
</evidence>
<dbReference type="PANTHER" id="PTHR40788:SF2">
    <property type="entry name" value="CLR5 DOMAIN-CONTAINING PROTEIN"/>
    <property type="match status" value="1"/>
</dbReference>
<keyword evidence="2" id="KW-1185">Reference proteome</keyword>
<dbReference type="Proteomes" id="UP000777438">
    <property type="component" value="Unassembled WGS sequence"/>
</dbReference>
<reference evidence="1 2" key="1">
    <citation type="journal article" date="2021" name="Nat. Commun.">
        <title>Genetic determinants of endophytism in the Arabidopsis root mycobiome.</title>
        <authorList>
            <person name="Mesny F."/>
            <person name="Miyauchi S."/>
            <person name="Thiergart T."/>
            <person name="Pickel B."/>
            <person name="Atanasova L."/>
            <person name="Karlsson M."/>
            <person name="Huettel B."/>
            <person name="Barry K.W."/>
            <person name="Haridas S."/>
            <person name="Chen C."/>
            <person name="Bauer D."/>
            <person name="Andreopoulos W."/>
            <person name="Pangilinan J."/>
            <person name="LaButti K."/>
            <person name="Riley R."/>
            <person name="Lipzen A."/>
            <person name="Clum A."/>
            <person name="Drula E."/>
            <person name="Henrissat B."/>
            <person name="Kohler A."/>
            <person name="Grigoriev I.V."/>
            <person name="Martin F.M."/>
            <person name="Hacquard S."/>
        </authorList>
    </citation>
    <scope>NUCLEOTIDE SEQUENCE [LARGE SCALE GENOMIC DNA]</scope>
    <source>
        <strain evidence="1 2">MPI-CAGE-CH-0241</strain>
    </source>
</reference>
<dbReference type="EMBL" id="JAGPYM010000015">
    <property type="protein sequence ID" value="KAH6886939.1"/>
    <property type="molecule type" value="Genomic_DNA"/>
</dbReference>
<dbReference type="PANTHER" id="PTHR40788">
    <property type="entry name" value="CLR5 DOMAIN-CONTAINING PROTEIN-RELATED"/>
    <property type="match status" value="1"/>
</dbReference>
<accession>A0A9P8W0K1</accession>
<name>A0A9P8W0K1_9HYPO</name>
<dbReference type="OrthoDB" id="2922289at2759"/>
<sequence length="105" mass="12036">MPTSHRPDFKAFREESKEQLKRGTEYKDHFLWPYVNQEDLSQTKLMPLLLNARGRHSPPNSPQPTTTLYTGLVTEVMTPIFLNECTMVVHGVTTAAEYGKLVAWD</sequence>
<protein>
    <submittedName>
        <fullName evidence="1">Uncharacterized protein</fullName>
    </submittedName>
</protein>